<dbReference type="Gene3D" id="1.10.10.10">
    <property type="entry name" value="Winged helix-like DNA-binding domain superfamily/Winged helix DNA-binding domain"/>
    <property type="match status" value="1"/>
</dbReference>
<dbReference type="FunCoup" id="F2LX09">
    <property type="interactions" value="23"/>
</dbReference>
<reference evidence="9" key="2">
    <citation type="submission" date="2011-03" db="EMBL/GenBank/DDBJ databases">
        <title>The complete genome of Hippea maritima DSM 10411.</title>
        <authorList>
            <consortium name="US DOE Joint Genome Institute (JGI-PGF)"/>
            <person name="Lucas S."/>
            <person name="Copeland A."/>
            <person name="Lapidus A."/>
            <person name="Bruce D."/>
            <person name="Goodwin L."/>
            <person name="Pitluck S."/>
            <person name="Peters L."/>
            <person name="Kyrpides N."/>
            <person name="Mavromatis K."/>
            <person name="Pagani I."/>
            <person name="Ivanova N."/>
            <person name="Mikhailova N."/>
            <person name="Lu M."/>
            <person name="Detter J.C."/>
            <person name="Tapia R."/>
            <person name="Han C."/>
            <person name="Land M."/>
            <person name="Hauser L."/>
            <person name="Markowitz V."/>
            <person name="Cheng J.-F."/>
            <person name="Hugenholtz P."/>
            <person name="Woyke T."/>
            <person name="Wu D."/>
            <person name="Spring S."/>
            <person name="Schroeder M."/>
            <person name="Brambilla E."/>
            <person name="Klenk H.-P."/>
            <person name="Eisen J.A."/>
        </authorList>
    </citation>
    <scope>NUCLEOTIDE SEQUENCE [LARGE SCALE GENOMIC DNA]</scope>
    <source>
        <strain evidence="9">ATCC 700847 / DSM 10411 / MH2</strain>
    </source>
</reference>
<dbReference type="InterPro" id="IPR022689">
    <property type="entry name" value="Iron_dep_repressor"/>
</dbReference>
<dbReference type="GO" id="GO:0003677">
    <property type="term" value="F:DNA binding"/>
    <property type="evidence" value="ECO:0007669"/>
    <property type="project" value="UniProtKB-KW"/>
</dbReference>
<dbReference type="PANTHER" id="PTHR33238:SF7">
    <property type="entry name" value="IRON-DEPENDENT TRANSCRIPTIONAL REGULATOR"/>
    <property type="match status" value="1"/>
</dbReference>
<evidence type="ECO:0000259" key="7">
    <source>
        <dbReference type="PROSITE" id="PS50944"/>
    </source>
</evidence>
<dbReference type="OrthoDB" id="9791355at2"/>
<dbReference type="STRING" id="760142.Hipma_1231"/>
<dbReference type="SUPFAM" id="SSF46785">
    <property type="entry name" value="Winged helix' DNA-binding domain"/>
    <property type="match status" value="1"/>
</dbReference>
<dbReference type="KEGG" id="hmr:Hipma_1231"/>
<proteinExistence type="inferred from homology"/>
<accession>F2LX09</accession>
<dbReference type="RefSeq" id="WP_013682230.1">
    <property type="nucleotide sequence ID" value="NC_015318.1"/>
</dbReference>
<dbReference type="InParanoid" id="F2LX09"/>
<comment type="function">
    <text evidence="6">In the presence of manganese, represses expression of mntH and mntS. Up-regulates expression of mntP.</text>
</comment>
<dbReference type="InterPro" id="IPR036421">
    <property type="entry name" value="Fe_dep_repressor_sf"/>
</dbReference>
<dbReference type="GO" id="GO:0046914">
    <property type="term" value="F:transition metal ion binding"/>
    <property type="evidence" value="ECO:0007669"/>
    <property type="project" value="InterPro"/>
</dbReference>
<dbReference type="GO" id="GO:0003700">
    <property type="term" value="F:DNA-binding transcription factor activity"/>
    <property type="evidence" value="ECO:0007669"/>
    <property type="project" value="InterPro"/>
</dbReference>
<keyword evidence="9" id="KW-1185">Reference proteome</keyword>
<dbReference type="PROSITE" id="PS50944">
    <property type="entry name" value="HTH_DTXR"/>
    <property type="match status" value="1"/>
</dbReference>
<evidence type="ECO:0000313" key="9">
    <source>
        <dbReference type="Proteomes" id="UP000008139"/>
    </source>
</evidence>
<dbReference type="InterPro" id="IPR001367">
    <property type="entry name" value="Fe_dep_repressor"/>
</dbReference>
<gene>
    <name evidence="8" type="ordered locus">Hipma_1231</name>
</gene>
<dbReference type="Proteomes" id="UP000008139">
    <property type="component" value="Chromosome"/>
</dbReference>
<evidence type="ECO:0000256" key="4">
    <source>
        <dbReference type="ARBA" id="ARBA00023125"/>
    </source>
</evidence>
<evidence type="ECO:0000256" key="5">
    <source>
        <dbReference type="ARBA" id="ARBA00023163"/>
    </source>
</evidence>
<dbReference type="GO" id="GO:0046983">
    <property type="term" value="F:protein dimerization activity"/>
    <property type="evidence" value="ECO:0007669"/>
    <property type="project" value="InterPro"/>
</dbReference>
<reference evidence="8 9" key="1">
    <citation type="journal article" date="2011" name="Stand. Genomic Sci.">
        <title>Complete genome sequence of the thermophilic sulfur-reducer Hippea maritima type strain (MH(2)).</title>
        <authorList>
            <person name="Huntemann M."/>
            <person name="Lu M."/>
            <person name="Nolan M."/>
            <person name="Lapidus A."/>
            <person name="Lucas S."/>
            <person name="Hammon N."/>
            <person name="Deshpande S."/>
            <person name="Cheng J.F."/>
            <person name="Tapia R."/>
            <person name="Han C."/>
            <person name="Goodwin L."/>
            <person name="Pitluck S."/>
            <person name="Liolios K."/>
            <person name="Pagani I."/>
            <person name="Ivanova N."/>
            <person name="Ovchinikova G."/>
            <person name="Pati A."/>
            <person name="Chen A."/>
            <person name="Palaniappan K."/>
            <person name="Land M."/>
            <person name="Hauser L."/>
            <person name="Jeffries C.D."/>
            <person name="Detter J.C."/>
            <person name="Brambilla E.M."/>
            <person name="Rohde M."/>
            <person name="Spring S."/>
            <person name="Goker M."/>
            <person name="Woyke T."/>
            <person name="Bristow J."/>
            <person name="Eisen J.A."/>
            <person name="Markowitz V."/>
            <person name="Hugenholtz P."/>
            <person name="Kyrpides N.C."/>
            <person name="Klenk H.P."/>
            <person name="Mavromatis K."/>
        </authorList>
    </citation>
    <scope>NUCLEOTIDE SEQUENCE [LARGE SCALE GENOMIC DNA]</scope>
    <source>
        <strain evidence="9">ATCC 700847 / DSM 10411 / MH2</strain>
    </source>
</reference>
<keyword evidence="3" id="KW-0805">Transcription regulation</keyword>
<feature type="domain" description="HTH dtxR-type" evidence="7">
    <location>
        <begin position="6"/>
        <end position="67"/>
    </location>
</feature>
<dbReference type="InterPro" id="IPR022687">
    <property type="entry name" value="HTH_DTXR"/>
</dbReference>
<dbReference type="HOGENOM" id="CLU_069532_3_0_7"/>
<evidence type="ECO:0000256" key="3">
    <source>
        <dbReference type="ARBA" id="ARBA00023015"/>
    </source>
</evidence>
<keyword evidence="4" id="KW-0238">DNA-binding</keyword>
<dbReference type="PANTHER" id="PTHR33238">
    <property type="entry name" value="IRON (METAL) DEPENDENT REPRESSOR, DTXR FAMILY"/>
    <property type="match status" value="1"/>
</dbReference>
<dbReference type="Pfam" id="PF01325">
    <property type="entry name" value="Fe_dep_repress"/>
    <property type="match status" value="1"/>
</dbReference>
<dbReference type="Pfam" id="PF02742">
    <property type="entry name" value="Fe_dep_repr_C"/>
    <property type="match status" value="1"/>
</dbReference>
<dbReference type="SUPFAM" id="SSF47979">
    <property type="entry name" value="Iron-dependent repressor protein, dimerization domain"/>
    <property type="match status" value="1"/>
</dbReference>
<name>F2LX09_HIPMA</name>
<evidence type="ECO:0000313" key="8">
    <source>
        <dbReference type="EMBL" id="AEA34193.1"/>
    </source>
</evidence>
<evidence type="ECO:0000256" key="1">
    <source>
        <dbReference type="ARBA" id="ARBA00007871"/>
    </source>
</evidence>
<dbReference type="eggNOG" id="COG1321">
    <property type="taxonomic scope" value="Bacteria"/>
</dbReference>
<protein>
    <recommendedName>
        <fullName evidence="2">Transcriptional regulator MntR</fullName>
    </recommendedName>
</protein>
<organism evidence="8 9">
    <name type="scientific">Hippea maritima (strain ATCC 700847 / DSM 10411 / MH2)</name>
    <dbReference type="NCBI Taxonomy" id="760142"/>
    <lineage>
        <taxon>Bacteria</taxon>
        <taxon>Pseudomonadati</taxon>
        <taxon>Campylobacterota</taxon>
        <taxon>Desulfurellia</taxon>
        <taxon>Desulfurellales</taxon>
        <taxon>Hippeaceae</taxon>
        <taxon>Hippea</taxon>
    </lineage>
</organism>
<dbReference type="Gene3D" id="1.10.60.10">
    <property type="entry name" value="Iron dependent repressor, metal binding and dimerisation domain"/>
    <property type="match status" value="1"/>
</dbReference>
<keyword evidence="5" id="KW-0804">Transcription</keyword>
<dbReference type="EMBL" id="CP002606">
    <property type="protein sequence ID" value="AEA34193.1"/>
    <property type="molecule type" value="Genomic_DNA"/>
</dbReference>
<dbReference type="InterPro" id="IPR036390">
    <property type="entry name" value="WH_DNA-bd_sf"/>
</dbReference>
<comment type="similarity">
    <text evidence="1">Belongs to the DtxR/MntR family.</text>
</comment>
<evidence type="ECO:0000256" key="2">
    <source>
        <dbReference type="ARBA" id="ARBA00022386"/>
    </source>
</evidence>
<evidence type="ECO:0000256" key="6">
    <source>
        <dbReference type="ARBA" id="ARBA00025185"/>
    </source>
</evidence>
<dbReference type="AlphaFoldDB" id="F2LX09"/>
<dbReference type="InterPro" id="IPR050536">
    <property type="entry name" value="DtxR_MntR_Metal-Reg"/>
</dbReference>
<sequence>MEDVKLTPSTEDYLKTIYEITKSNKVVRIKDIAKSLDVKMPSVVNAVKQLEAKNLVIHETYGYIELTPLGEKIGKKLDERHRILKEFLSDVLQVDSTISSQDACAIEHYLHPETVDRVVKFLNFLRLSPDGEPGWLKKFKLYLKTGKKECDKLEDGG</sequence>
<dbReference type="InterPro" id="IPR036388">
    <property type="entry name" value="WH-like_DNA-bd_sf"/>
</dbReference>
<dbReference type="SMART" id="SM00529">
    <property type="entry name" value="HTH_DTXR"/>
    <property type="match status" value="1"/>
</dbReference>